<comment type="caution">
    <text evidence="2">The sequence shown here is derived from an EMBL/GenBank/DDBJ whole genome shotgun (WGS) entry which is preliminary data.</text>
</comment>
<sequence>MTDEGKTTESTGTTAGRTAEAAKGDAETALTQSKEAKEKAAEAAGTAGAVALKGVQAGRQAVGSASGQVVAAATTTWTVLTSRKALVMGAGAGAAVLSAASYLAGRRSEQHSQSHGPVTRLTGGRI</sequence>
<dbReference type="AlphaFoldDB" id="A0A939JMC4"/>
<dbReference type="Proteomes" id="UP000664167">
    <property type="component" value="Unassembled WGS sequence"/>
</dbReference>
<dbReference type="RefSeq" id="WP_206969655.1">
    <property type="nucleotide sequence ID" value="NZ_BAAAJJ010000005.1"/>
</dbReference>
<reference evidence="2" key="1">
    <citation type="submission" date="2021-03" db="EMBL/GenBank/DDBJ databases">
        <title>Streptomyces poriferae sp. nov., a novel marine sponge-derived Actinobacteria species with anti-MRSA activity.</title>
        <authorList>
            <person name="Sandoval-Powers M."/>
            <person name="Kralova S."/>
            <person name="Nguyen G.-S."/>
            <person name="Fawwal D."/>
            <person name="Degnes K."/>
            <person name="Klinkenberg G."/>
            <person name="Sletta H."/>
            <person name="Wentzel A."/>
            <person name="Liles M.R."/>
        </authorList>
    </citation>
    <scope>NUCLEOTIDE SEQUENCE</scope>
    <source>
        <strain evidence="2">DSM 41794</strain>
    </source>
</reference>
<gene>
    <name evidence="2" type="ORF">J0695_39410</name>
</gene>
<feature type="compositionally biased region" description="Low complexity" evidence="1">
    <location>
        <begin position="8"/>
        <end position="19"/>
    </location>
</feature>
<evidence type="ECO:0000313" key="2">
    <source>
        <dbReference type="EMBL" id="MBO0517772.1"/>
    </source>
</evidence>
<feature type="region of interest" description="Disordered" evidence="1">
    <location>
        <begin position="1"/>
        <end position="37"/>
    </location>
</feature>
<dbReference type="EMBL" id="JAFLRJ010000841">
    <property type="protein sequence ID" value="MBO0517772.1"/>
    <property type="molecule type" value="Genomic_DNA"/>
</dbReference>
<feature type="region of interest" description="Disordered" evidence="1">
    <location>
        <begin position="106"/>
        <end position="126"/>
    </location>
</feature>
<protein>
    <submittedName>
        <fullName evidence="2">Uncharacterized protein</fullName>
    </submittedName>
</protein>
<accession>A0A939JMC4</accession>
<evidence type="ECO:0000256" key="1">
    <source>
        <dbReference type="SAM" id="MobiDB-lite"/>
    </source>
</evidence>
<proteinExistence type="predicted"/>
<keyword evidence="3" id="KW-1185">Reference proteome</keyword>
<name>A0A939JMC4_9ACTN</name>
<evidence type="ECO:0000313" key="3">
    <source>
        <dbReference type="Proteomes" id="UP000664167"/>
    </source>
</evidence>
<organism evidence="2 3">
    <name type="scientific">Streptomyces beijiangensis</name>
    <dbReference type="NCBI Taxonomy" id="163361"/>
    <lineage>
        <taxon>Bacteria</taxon>
        <taxon>Bacillati</taxon>
        <taxon>Actinomycetota</taxon>
        <taxon>Actinomycetes</taxon>
        <taxon>Kitasatosporales</taxon>
        <taxon>Streptomycetaceae</taxon>
        <taxon>Streptomyces</taxon>
    </lineage>
</organism>